<name>A0A9Q0GH54_9ROSI</name>
<dbReference type="InterPro" id="IPR002182">
    <property type="entry name" value="NB-ARC"/>
</dbReference>
<dbReference type="SUPFAM" id="SSF52058">
    <property type="entry name" value="L domain-like"/>
    <property type="match status" value="2"/>
</dbReference>
<proteinExistence type="inferred from homology"/>
<dbReference type="PRINTS" id="PR00364">
    <property type="entry name" value="DISEASERSIST"/>
</dbReference>
<dbReference type="Pfam" id="PF00931">
    <property type="entry name" value="NB-ARC"/>
    <property type="match status" value="1"/>
</dbReference>
<accession>A0A9Q0GH54</accession>
<feature type="coiled-coil region" evidence="5">
    <location>
        <begin position="1983"/>
        <end position="2017"/>
    </location>
</feature>
<feature type="compositionally biased region" description="Basic and acidic residues" evidence="6">
    <location>
        <begin position="1692"/>
        <end position="1701"/>
    </location>
</feature>
<dbReference type="OrthoDB" id="1747797at2759"/>
<dbReference type="PANTHER" id="PTHR33463:SF198">
    <property type="entry name" value="RPP4C3"/>
    <property type="match status" value="1"/>
</dbReference>
<dbReference type="Gene3D" id="3.40.50.300">
    <property type="entry name" value="P-loop containing nucleotide triphosphate hydrolases"/>
    <property type="match status" value="1"/>
</dbReference>
<comment type="similarity">
    <text evidence="1">Belongs to the disease resistance NB-LRR family.</text>
</comment>
<keyword evidence="2" id="KW-0547">Nucleotide-binding</keyword>
<dbReference type="InterPro" id="IPR042197">
    <property type="entry name" value="Apaf_helical"/>
</dbReference>
<dbReference type="GO" id="GO:0006952">
    <property type="term" value="P:defense response"/>
    <property type="evidence" value="ECO:0007669"/>
    <property type="project" value="UniProtKB-KW"/>
</dbReference>
<dbReference type="GO" id="GO:0043531">
    <property type="term" value="F:ADP binding"/>
    <property type="evidence" value="ECO:0007669"/>
    <property type="project" value="InterPro"/>
</dbReference>
<evidence type="ECO:0000256" key="4">
    <source>
        <dbReference type="ARBA" id="ARBA00022840"/>
    </source>
</evidence>
<comment type="caution">
    <text evidence="8">The sequence shown here is derived from an EMBL/GenBank/DDBJ whole genome shotgun (WGS) entry which is preliminary data.</text>
</comment>
<dbReference type="InterPro" id="IPR003593">
    <property type="entry name" value="AAA+_ATPase"/>
</dbReference>
<feature type="region of interest" description="Disordered" evidence="6">
    <location>
        <begin position="1679"/>
        <end position="1701"/>
    </location>
</feature>
<dbReference type="SMART" id="SM00382">
    <property type="entry name" value="AAA"/>
    <property type="match status" value="1"/>
</dbReference>
<evidence type="ECO:0000256" key="3">
    <source>
        <dbReference type="ARBA" id="ARBA00022821"/>
    </source>
</evidence>
<gene>
    <name evidence="8" type="ORF">Tsubulata_046597</name>
</gene>
<dbReference type="InterPro" id="IPR027417">
    <property type="entry name" value="P-loop_NTPase"/>
</dbReference>
<organism evidence="8 9">
    <name type="scientific">Turnera subulata</name>
    <dbReference type="NCBI Taxonomy" id="218843"/>
    <lineage>
        <taxon>Eukaryota</taxon>
        <taxon>Viridiplantae</taxon>
        <taxon>Streptophyta</taxon>
        <taxon>Embryophyta</taxon>
        <taxon>Tracheophyta</taxon>
        <taxon>Spermatophyta</taxon>
        <taxon>Magnoliopsida</taxon>
        <taxon>eudicotyledons</taxon>
        <taxon>Gunneridae</taxon>
        <taxon>Pentapetalae</taxon>
        <taxon>rosids</taxon>
        <taxon>fabids</taxon>
        <taxon>Malpighiales</taxon>
        <taxon>Passifloraceae</taxon>
        <taxon>Turnera</taxon>
    </lineage>
</organism>
<sequence length="2072" mass="232787">MFCDPSFACAPVGLELTLQQVVRFIEYPLKYKRNVDDLKEKVGDLKREHDRLQRQVEVERRNLNTIEPGVGEWLSEVEQTIQKLEGELAVGEEKANKKFFIGLCPNVKARYQLGRKAEKEADAVDRLHKRRDQFRMIAYEAPLVDSFSFRGGYEAFESRVAAFKEIMDALVDSDNFSIVGVCGMPGIGKTSLVKEVARKARVEKLFDMVVFAALAPNQSKESVQKNIQNSIAEKLGLTLGETSSEERRASRLRERLKQEKKILIVIDDLWDALDLEAVGIPSQNDHNGCKILLTSRNRNLLSREMNCPKLISIDDLPEYEAWDLFRKIAGDTSPNPELHRVAIKVAKKCGGLPLAISVVAKSLKDETKVSKWKDTLRRFRKPSLRNFTGVAAGVYAPLKLSIDRLPSEEKSIFLLCCRLGYWVHFVDLLKYGMGLSKLPGGPTVEAARDRLESILDHLKADSLLLETHVQEIFTMSVPLRIVGQSIASREGAVLVMDEEDELKEWPDKEKLKKLIAIRLSCSINVLPEELECPKLQFLHISLTDPHLKIPDNIFRKMQKLKVLDLTRFSLLSLPSSLVSLKSLRTLCLDQSKLQDLSIIGELKNLEILSFRGSMFKHFPRELGQLTKLKLLDLTDCHELSVIPPKVISKLSRLEELLMQNSFDGWEIEGRNAASLVELNHLLCLTNLEIRIRDTRTMPMGFPAQKLQRYRILIGSSWDWDGSFETSKMLKLKLDTDIRNNDSYGIQMLIKTAEALYLDDVKGAENLLYGLDKEGFPLLKHLRLQNHPEIKYIVNKVDRASANIAFPVLETLFLHNLVSLEKIFQGKFMAQLFGKLQTLEVSDCTKLKHLFSLPLVKGLVKLQSIKVTSCNNMVGIVAESEELAGENGEAGMIEFPQLRSISLSSLPRLKNFCSKVKGSLATASHPQEITEEECLTSIRASLFNDKAVFPNLEELSLESIHIEMLWDGQPSKSALCFQNLTKLVVKDCGLKYLFSSSMVKSLERLEYLEVSECELMEEIIVVGGLPKEENIYAMVFPKLEFLELCDLPKLTQFSSTGYPVECPLLDQLKISACPKLKTFISSFTSGSTTNNHKPPELKIEDDYDNVIQPLFDEKVKFPRLTHMEITRMDSLEMVWHPRLAEGSFCEMKVMRIDQCKMLLHAFPSALKRRFQKLDALVISNCYALEEVFQFHGSGNLEFPSLGVISIENCPNMKPLCSLFLRDQEPEVVDMPTAPHLNNEVAQVAFPKLTALGVDWNHIREISHSQSWAEIYGKITHLRLRHFPDDYVVFPFNFLQRFINLETLAVTDASFQEIFSNEQGNQEEMFIEVLTKLKTLSLNKMSKLQCLFKGDSDSHQCPLFQNLETLHLFQCRQLKSLFPSSVSFRNLTDLRVSTCHGLQYLMNCSAANCLVELKRMVILNCEMIQEIVATEEKEAELEVVFHKLETLTLEMLPSLACFHSRKCSLIFPSLCGVLVKECPKMTIFSAGQIGTPMLEAVDLTEEGDTWLWEGNLNDTIRELFTLTGQDAVEPKMPSLSQQLASALDNSEADEIGKHGPLEDPTYAVFLRTNNQDTSSDLPNVIETSQNLVLPGSLVGNNGNVLEFPAACAEQTIGVQSSSSEPEIPEQTSSCHEDSGPSSNTKSNNNFSCTCTPAEQASTPMTLASPTRTIYSDKLLLEADTKHMTETSSAPITQDRGKEDGEKNPWHRHRLLELCSQNPSTMTRQALQELQSVTRSLATHPHGILEAELLSKLHELLTALNLEDDCFITNAPVENTISFPLAQTLEVASSSRSILSESTFIALNGSSTAGALLEIFEREGVHIQSPPDQVASLPGDNPDLEVDIHQALADLAELRARYPQDVPFLASPPLLDPSDPAMENALASFFSFLGFGPHAMLSYEKIKRVRVACETLITSLSITNQAVRNAAQQLLDLIEVNAAEYKESFQQIENCMVILQSVQAHMRTATQQIGVVRSHLDRVDVLQTDLANLRGRGDGLREELAALEAQIAAKDGELRREKTAYLRADVILRQADEGVTSFGSMNPPPEDMLPRAQERVAAIEKHFNRIRADVIRDAP</sequence>
<dbReference type="Pfam" id="PF23247">
    <property type="entry name" value="LRR_RPS2"/>
    <property type="match status" value="5"/>
</dbReference>
<reference evidence="8" key="2">
    <citation type="journal article" date="2023" name="Plants (Basel)">
        <title>Annotation of the Turnera subulata (Passifloraceae) Draft Genome Reveals the S-Locus Evolved after the Divergence of Turneroideae from Passifloroideae in a Stepwise Manner.</title>
        <authorList>
            <person name="Henning P.M."/>
            <person name="Roalson E.H."/>
            <person name="Mir W."/>
            <person name="McCubbin A.G."/>
            <person name="Shore J.S."/>
        </authorList>
    </citation>
    <scope>NUCLEOTIDE SEQUENCE</scope>
    <source>
        <strain evidence="8">F60SS</strain>
    </source>
</reference>
<protein>
    <recommendedName>
        <fullName evidence="7">AAA+ ATPase domain-containing protein</fullName>
    </recommendedName>
</protein>
<dbReference type="EMBL" id="JAKUCV010000841">
    <property type="protein sequence ID" value="KAJ4848677.1"/>
    <property type="molecule type" value="Genomic_DNA"/>
</dbReference>
<evidence type="ECO:0000256" key="2">
    <source>
        <dbReference type="ARBA" id="ARBA00022741"/>
    </source>
</evidence>
<feature type="coiled-coil region" evidence="5">
    <location>
        <begin position="35"/>
        <end position="94"/>
    </location>
</feature>
<dbReference type="InterPro" id="IPR057135">
    <property type="entry name" value="At4g27190-like_LRR"/>
</dbReference>
<keyword evidence="3" id="KW-0611">Plant defense</keyword>
<keyword evidence="5" id="KW-0175">Coiled coil</keyword>
<evidence type="ECO:0000256" key="5">
    <source>
        <dbReference type="SAM" id="Coils"/>
    </source>
</evidence>
<keyword evidence="9" id="KW-1185">Reference proteome</keyword>
<keyword evidence="4" id="KW-0067">ATP-binding</keyword>
<evidence type="ECO:0000256" key="1">
    <source>
        <dbReference type="ARBA" id="ARBA00008894"/>
    </source>
</evidence>
<dbReference type="InterPro" id="IPR032675">
    <property type="entry name" value="LRR_dom_sf"/>
</dbReference>
<evidence type="ECO:0000259" key="7">
    <source>
        <dbReference type="SMART" id="SM00382"/>
    </source>
</evidence>
<dbReference type="PANTHER" id="PTHR33463">
    <property type="entry name" value="NB-ARC DOMAIN-CONTAINING PROTEIN-RELATED"/>
    <property type="match status" value="1"/>
</dbReference>
<feature type="region of interest" description="Disordered" evidence="6">
    <location>
        <begin position="1610"/>
        <end position="1641"/>
    </location>
</feature>
<dbReference type="FunFam" id="3.40.50.300:FF:001091">
    <property type="entry name" value="Probable disease resistance protein At1g61300"/>
    <property type="match status" value="1"/>
</dbReference>
<evidence type="ECO:0000256" key="6">
    <source>
        <dbReference type="SAM" id="MobiDB-lite"/>
    </source>
</evidence>
<dbReference type="InterPro" id="IPR050905">
    <property type="entry name" value="Plant_NBS-LRR"/>
</dbReference>
<feature type="compositionally biased region" description="Low complexity" evidence="6">
    <location>
        <begin position="1613"/>
        <end position="1627"/>
    </location>
</feature>
<dbReference type="GO" id="GO:0005524">
    <property type="term" value="F:ATP binding"/>
    <property type="evidence" value="ECO:0007669"/>
    <property type="project" value="UniProtKB-KW"/>
</dbReference>
<reference evidence="8" key="1">
    <citation type="submission" date="2022-02" db="EMBL/GenBank/DDBJ databases">
        <authorList>
            <person name="Henning P.M."/>
            <person name="McCubbin A.G."/>
            <person name="Shore J.S."/>
        </authorList>
    </citation>
    <scope>NUCLEOTIDE SEQUENCE</scope>
    <source>
        <strain evidence="8">F60SS</strain>
        <tissue evidence="8">Leaves</tissue>
    </source>
</reference>
<evidence type="ECO:0000313" key="8">
    <source>
        <dbReference type="EMBL" id="KAJ4848677.1"/>
    </source>
</evidence>
<dbReference type="SUPFAM" id="SSF52540">
    <property type="entry name" value="P-loop containing nucleoside triphosphate hydrolases"/>
    <property type="match status" value="1"/>
</dbReference>
<feature type="domain" description="AAA+ ATPase" evidence="7">
    <location>
        <begin position="175"/>
        <end position="316"/>
    </location>
</feature>
<evidence type="ECO:0000313" key="9">
    <source>
        <dbReference type="Proteomes" id="UP001141552"/>
    </source>
</evidence>
<dbReference type="Gene3D" id="1.10.8.430">
    <property type="entry name" value="Helical domain of apoptotic protease-activating factors"/>
    <property type="match status" value="1"/>
</dbReference>
<dbReference type="Gene3D" id="3.80.10.10">
    <property type="entry name" value="Ribonuclease Inhibitor"/>
    <property type="match status" value="4"/>
</dbReference>
<dbReference type="Proteomes" id="UP001141552">
    <property type="component" value="Unassembled WGS sequence"/>
</dbReference>